<evidence type="ECO:0000313" key="1">
    <source>
        <dbReference type="EMBL" id="MBW7473618.1"/>
    </source>
</evidence>
<gene>
    <name evidence="1" type="ORF">K0T92_02535</name>
</gene>
<name>A0ABS7D352_9BACL</name>
<dbReference type="RefSeq" id="WP_219870833.1">
    <property type="nucleotide sequence ID" value="NZ_JAHZIJ010000001.1"/>
</dbReference>
<sequence>MNQHFNQLLHTTGDLIRRIRRYDRESINREEIALMDDTYRLIARTAWVKDSDLLRERAIMKLQQMKTRLITMMEDLLYTA</sequence>
<keyword evidence="2" id="KW-1185">Reference proteome</keyword>
<evidence type="ECO:0000313" key="2">
    <source>
        <dbReference type="Proteomes" id="UP000812277"/>
    </source>
</evidence>
<proteinExistence type="predicted"/>
<reference evidence="1 2" key="1">
    <citation type="submission" date="2021-07" db="EMBL/GenBank/DDBJ databases">
        <title>Paenibacillus radiodurans sp. nov., isolated from the southeastern edge of Tengger Desert.</title>
        <authorList>
            <person name="Zhang G."/>
        </authorList>
    </citation>
    <scope>NUCLEOTIDE SEQUENCE [LARGE SCALE GENOMIC DNA]</scope>
    <source>
        <strain evidence="1 2">DT7-4</strain>
    </source>
</reference>
<comment type="caution">
    <text evidence="1">The sequence shown here is derived from an EMBL/GenBank/DDBJ whole genome shotgun (WGS) entry which is preliminary data.</text>
</comment>
<dbReference type="EMBL" id="JAHZIJ010000001">
    <property type="protein sequence ID" value="MBW7473618.1"/>
    <property type="molecule type" value="Genomic_DNA"/>
</dbReference>
<protein>
    <submittedName>
        <fullName evidence="1">Uncharacterized protein</fullName>
    </submittedName>
</protein>
<dbReference type="Proteomes" id="UP000812277">
    <property type="component" value="Unassembled WGS sequence"/>
</dbReference>
<organism evidence="1 2">
    <name type="scientific">Paenibacillus oenotherae</name>
    <dbReference type="NCBI Taxonomy" id="1435645"/>
    <lineage>
        <taxon>Bacteria</taxon>
        <taxon>Bacillati</taxon>
        <taxon>Bacillota</taxon>
        <taxon>Bacilli</taxon>
        <taxon>Bacillales</taxon>
        <taxon>Paenibacillaceae</taxon>
        <taxon>Paenibacillus</taxon>
    </lineage>
</organism>
<accession>A0ABS7D352</accession>